<dbReference type="EMBL" id="KV449870">
    <property type="protein sequence ID" value="OAX30831.1"/>
    <property type="molecule type" value="Genomic_DNA"/>
</dbReference>
<dbReference type="Proteomes" id="UP000092154">
    <property type="component" value="Unassembled WGS sequence"/>
</dbReference>
<dbReference type="OrthoDB" id="3040861at2759"/>
<evidence type="ECO:0000313" key="1">
    <source>
        <dbReference type="EMBL" id="OAX30831.1"/>
    </source>
</evidence>
<feature type="non-terminal residue" evidence="1">
    <location>
        <position position="1"/>
    </location>
</feature>
<evidence type="ECO:0000313" key="2">
    <source>
        <dbReference type="Proteomes" id="UP000092154"/>
    </source>
</evidence>
<reference evidence="1 2" key="1">
    <citation type="submission" date="2016-06" db="EMBL/GenBank/DDBJ databases">
        <title>Comparative genomics of the ectomycorrhizal sister species Rhizopogon vinicolor and Rhizopogon vesiculosus (Basidiomycota: Boletales) reveals a divergence of the mating type B locus.</title>
        <authorList>
            <consortium name="DOE Joint Genome Institute"/>
            <person name="Mujic A.B."/>
            <person name="Kuo A."/>
            <person name="Tritt A."/>
            <person name="Lipzen A."/>
            <person name="Chen C."/>
            <person name="Johnson J."/>
            <person name="Sharma A."/>
            <person name="Barry K."/>
            <person name="Grigoriev I.V."/>
            <person name="Spatafora J.W."/>
        </authorList>
    </citation>
    <scope>NUCLEOTIDE SEQUENCE [LARGE SCALE GENOMIC DNA]</scope>
    <source>
        <strain evidence="1 2">AM-OR11-026</strain>
    </source>
</reference>
<proteinExistence type="predicted"/>
<gene>
    <name evidence="1" type="ORF">K503DRAFT_674120</name>
</gene>
<accession>A0A1B7ME07</accession>
<protein>
    <submittedName>
        <fullName evidence="1">Uncharacterized protein</fullName>
    </submittedName>
</protein>
<organism evidence="1 2">
    <name type="scientific">Rhizopogon vinicolor AM-OR11-026</name>
    <dbReference type="NCBI Taxonomy" id="1314800"/>
    <lineage>
        <taxon>Eukaryota</taxon>
        <taxon>Fungi</taxon>
        <taxon>Dikarya</taxon>
        <taxon>Basidiomycota</taxon>
        <taxon>Agaricomycotina</taxon>
        <taxon>Agaricomycetes</taxon>
        <taxon>Agaricomycetidae</taxon>
        <taxon>Boletales</taxon>
        <taxon>Suillineae</taxon>
        <taxon>Rhizopogonaceae</taxon>
        <taxon>Rhizopogon</taxon>
    </lineage>
</organism>
<keyword evidence="2" id="KW-1185">Reference proteome</keyword>
<name>A0A1B7ME07_9AGAM</name>
<dbReference type="AlphaFoldDB" id="A0A1B7ME07"/>
<dbReference type="InParanoid" id="A0A1B7ME07"/>
<sequence>TVIQLQIANIRSQNNLAFEIIHGLCLFSGGASREAIDLLVQCGLSPGCDALHASNTAMAGGQIRRAQ</sequence>
<feature type="non-terminal residue" evidence="1">
    <location>
        <position position="67"/>
    </location>
</feature>